<reference evidence="2" key="1">
    <citation type="submission" date="2018-05" db="EMBL/GenBank/DDBJ databases">
        <authorList>
            <person name="Lanie J.A."/>
            <person name="Ng W.-L."/>
            <person name="Kazmierczak K.M."/>
            <person name="Andrzejewski T.M."/>
            <person name="Davidsen T.M."/>
            <person name="Wayne K.J."/>
            <person name="Tettelin H."/>
            <person name="Glass J.I."/>
            <person name="Rusch D."/>
            <person name="Podicherti R."/>
            <person name="Tsui H.-C.T."/>
            <person name="Winkler M.E."/>
        </authorList>
    </citation>
    <scope>NUCLEOTIDE SEQUENCE</scope>
</reference>
<sequence>KTYPFQYLLYDLQPDKIYYYRFRIDGVINKEHDMVGKFRTASTAPSSYKITLVTCATTGSNNSVFDRIREEEPLFYLMLGDFHYGNIRRDCSDEFYTHYAAVLGSKRQSELYQGTPIAYMWDDHDYGPNNSSGLSPNQDGHIACQKIARQSYKDYVPHYPLAFSEDNTVISQSFKIGRVRYLLTDLRSEKRRPLFIGDCDSPDPTNCKKTKPGSNFGTEEHLDWFKGQMLEAKNNDLAVVWHSSFPYLSTPDLSWFNCDDENTIVTDKGYECDD</sequence>
<dbReference type="SUPFAM" id="SSF56300">
    <property type="entry name" value="Metallo-dependent phosphatases"/>
    <property type="match status" value="1"/>
</dbReference>
<gene>
    <name evidence="2" type="ORF">METZ01_LOCUS416608</name>
</gene>
<evidence type="ECO:0000259" key="1">
    <source>
        <dbReference type="Pfam" id="PF09423"/>
    </source>
</evidence>
<dbReference type="Gene3D" id="3.60.21.70">
    <property type="entry name" value="PhoD-like phosphatase"/>
    <property type="match status" value="1"/>
</dbReference>
<evidence type="ECO:0000313" key="2">
    <source>
        <dbReference type="EMBL" id="SVD63754.1"/>
    </source>
</evidence>
<accession>A0A382WYP6</accession>
<organism evidence="2">
    <name type="scientific">marine metagenome</name>
    <dbReference type="NCBI Taxonomy" id="408172"/>
    <lineage>
        <taxon>unclassified sequences</taxon>
        <taxon>metagenomes</taxon>
        <taxon>ecological metagenomes</taxon>
    </lineage>
</organism>
<dbReference type="EMBL" id="UINC01163441">
    <property type="protein sequence ID" value="SVD63754.1"/>
    <property type="molecule type" value="Genomic_DNA"/>
</dbReference>
<protein>
    <recommendedName>
        <fullName evidence="1">PhoD-like phosphatase metallophosphatase domain-containing protein</fullName>
    </recommendedName>
</protein>
<dbReference type="Pfam" id="PF09423">
    <property type="entry name" value="PhoD"/>
    <property type="match status" value="1"/>
</dbReference>
<name>A0A382WYP6_9ZZZZ</name>
<feature type="domain" description="PhoD-like phosphatase metallophosphatase" evidence="1">
    <location>
        <begin position="93"/>
        <end position="234"/>
    </location>
</feature>
<dbReference type="InterPro" id="IPR029052">
    <property type="entry name" value="Metallo-depent_PP-like"/>
</dbReference>
<dbReference type="InterPro" id="IPR038607">
    <property type="entry name" value="PhoD-like_sf"/>
</dbReference>
<dbReference type="PANTHER" id="PTHR33987">
    <property type="entry name" value="CALCINEURIN-LIKE METALLO-PHOSPHOESTERASE SUPERFAMILY PROTEIN"/>
    <property type="match status" value="1"/>
</dbReference>
<dbReference type="AlphaFoldDB" id="A0A382WYP6"/>
<dbReference type="InterPro" id="IPR018946">
    <property type="entry name" value="PhoD-like_MPP"/>
</dbReference>
<proteinExistence type="predicted"/>
<dbReference type="PANTHER" id="PTHR33987:SF1">
    <property type="entry name" value="CALCINEURIN-LIKE METALLO-PHOSPHOESTERASE SUPERFAMILY PROTEIN"/>
    <property type="match status" value="1"/>
</dbReference>
<feature type="non-terminal residue" evidence="2">
    <location>
        <position position="274"/>
    </location>
</feature>
<feature type="non-terminal residue" evidence="2">
    <location>
        <position position="1"/>
    </location>
</feature>